<evidence type="ECO:0000259" key="7">
    <source>
        <dbReference type="SMART" id="SM01144"/>
    </source>
</evidence>
<keyword evidence="9" id="KW-1185">Reference proteome</keyword>
<feature type="domain" description="DTW" evidence="7">
    <location>
        <begin position="40"/>
        <end position="421"/>
    </location>
</feature>
<dbReference type="EMBL" id="JARPOI010000004">
    <property type="protein sequence ID" value="KAJ9182676.1"/>
    <property type="molecule type" value="Genomic_DNA"/>
</dbReference>
<dbReference type="PANTHER" id="PTHR21392:SF0">
    <property type="entry name" value="TRNA-URIDINE AMINOCARBOXYPROPYLTRANSFERASE 2"/>
    <property type="match status" value="1"/>
</dbReference>
<evidence type="ECO:0000256" key="5">
    <source>
        <dbReference type="ARBA" id="ARBA00034489"/>
    </source>
</evidence>
<organism evidence="8 9">
    <name type="scientific">Hevea brasiliensis</name>
    <name type="common">Para rubber tree</name>
    <name type="synonym">Siphonia brasiliensis</name>
    <dbReference type="NCBI Taxonomy" id="3981"/>
    <lineage>
        <taxon>Eukaryota</taxon>
        <taxon>Viridiplantae</taxon>
        <taxon>Streptophyta</taxon>
        <taxon>Embryophyta</taxon>
        <taxon>Tracheophyta</taxon>
        <taxon>Spermatophyta</taxon>
        <taxon>Magnoliopsida</taxon>
        <taxon>eudicotyledons</taxon>
        <taxon>Gunneridae</taxon>
        <taxon>Pentapetalae</taxon>
        <taxon>rosids</taxon>
        <taxon>fabids</taxon>
        <taxon>Malpighiales</taxon>
        <taxon>Euphorbiaceae</taxon>
        <taxon>Crotonoideae</taxon>
        <taxon>Micrandreae</taxon>
        <taxon>Hevea</taxon>
    </lineage>
</organism>
<dbReference type="EC" id="2.5.1.25" evidence="1"/>
<dbReference type="InterPro" id="IPR039262">
    <property type="entry name" value="DTWD2/TAPT"/>
</dbReference>
<proteinExistence type="inferred from homology"/>
<evidence type="ECO:0000256" key="3">
    <source>
        <dbReference type="ARBA" id="ARBA00022691"/>
    </source>
</evidence>
<evidence type="ECO:0000313" key="8">
    <source>
        <dbReference type="EMBL" id="KAJ9182676.1"/>
    </source>
</evidence>
<comment type="similarity">
    <text evidence="5">Belongs to the TDD superfamily. DTWD2 family.</text>
</comment>
<dbReference type="Pfam" id="PF03942">
    <property type="entry name" value="DTW"/>
    <property type="match status" value="2"/>
</dbReference>
<comment type="catalytic activity">
    <reaction evidence="6">
        <text>a uridine in tRNA + S-adenosyl-L-methionine = a 3-[(3S)-3-amino-3-carboxypropyl]uridine in tRNA + S-methyl-5'-thioadenosine + H(+)</text>
        <dbReference type="Rhea" id="RHEA:62432"/>
        <dbReference type="Rhea" id="RHEA-COMP:13339"/>
        <dbReference type="Rhea" id="RHEA-COMP:16092"/>
        <dbReference type="ChEBI" id="CHEBI:15378"/>
        <dbReference type="ChEBI" id="CHEBI:17509"/>
        <dbReference type="ChEBI" id="CHEBI:59789"/>
        <dbReference type="ChEBI" id="CHEBI:65315"/>
        <dbReference type="ChEBI" id="CHEBI:82930"/>
        <dbReference type="EC" id="2.5.1.25"/>
    </reaction>
</comment>
<name>A0ABQ9MU64_HEVBR</name>
<keyword evidence="3" id="KW-0949">S-adenosyl-L-methionine</keyword>
<dbReference type="SMART" id="SM01144">
    <property type="entry name" value="DTW"/>
    <property type="match status" value="1"/>
</dbReference>
<sequence>MDRLTTRNNPVLCSILNPQHSQKLNSLKTLTMAVAESHSKRPTCPSCSKPSRLCLCTRIQNPGGIDNKVSVTILQHSKETKHPLNSVRIAKLGLSNLTVVTVSDVNFGAQFVIRLIESDGVPDRNQTQKRKLEDICGLISGKENMGEGCAKCSKEKGCNLGDAKGEFNSAHDSDLLESCGLVLGTENESRSNECISANSSFSAEIYSTLNEAVMANRFDVEHVLRGAEEPVICATIGKHGVISHLESKWKPFQTEAQERPNFDQFLGSQLAVDALAKGFMVKKLQKRKLKESMNLEEYEEFELVVPPGSVLLYPSDTAVGADDLQAMNIGVKNLIVLDGTWAKAKRVYKENPWLRLLPHLKLVLDKLSLFSEVRRQPKAGCLSTIESIVYALKAVGDNPEGLNNLLDVFESMVGDQRRCKDENLQSDH</sequence>
<evidence type="ECO:0000313" key="9">
    <source>
        <dbReference type="Proteomes" id="UP001174677"/>
    </source>
</evidence>
<reference evidence="8" key="1">
    <citation type="journal article" date="2023" name="Plant Biotechnol. J.">
        <title>Chromosome-level wild Hevea brasiliensis genome provides new tools for genomic-assisted breeding and valuable loci to elevate rubber yield.</title>
        <authorList>
            <person name="Cheng H."/>
            <person name="Song X."/>
            <person name="Hu Y."/>
            <person name="Wu T."/>
            <person name="Yang Q."/>
            <person name="An Z."/>
            <person name="Feng S."/>
            <person name="Deng Z."/>
            <person name="Wu W."/>
            <person name="Zeng X."/>
            <person name="Tu M."/>
            <person name="Wang X."/>
            <person name="Huang H."/>
        </authorList>
    </citation>
    <scope>NUCLEOTIDE SEQUENCE</scope>
    <source>
        <strain evidence="8">MT/VB/25A 57/8</strain>
    </source>
</reference>
<evidence type="ECO:0000256" key="4">
    <source>
        <dbReference type="ARBA" id="ARBA00022694"/>
    </source>
</evidence>
<dbReference type="Proteomes" id="UP001174677">
    <property type="component" value="Chromosome 4"/>
</dbReference>
<accession>A0ABQ9MU64</accession>
<evidence type="ECO:0000256" key="1">
    <source>
        <dbReference type="ARBA" id="ARBA00012386"/>
    </source>
</evidence>
<evidence type="ECO:0000256" key="2">
    <source>
        <dbReference type="ARBA" id="ARBA00022679"/>
    </source>
</evidence>
<keyword evidence="4" id="KW-0819">tRNA processing</keyword>
<protein>
    <recommendedName>
        <fullName evidence="1">tRNA-uridine aminocarboxypropyltransferase</fullName>
        <ecNumber evidence="1">2.5.1.25</ecNumber>
    </recommendedName>
</protein>
<comment type="caution">
    <text evidence="8">The sequence shown here is derived from an EMBL/GenBank/DDBJ whole genome shotgun (WGS) entry which is preliminary data.</text>
</comment>
<keyword evidence="2" id="KW-0808">Transferase</keyword>
<evidence type="ECO:0000256" key="6">
    <source>
        <dbReference type="ARBA" id="ARBA00048718"/>
    </source>
</evidence>
<gene>
    <name evidence="8" type="ORF">P3X46_006642</name>
</gene>
<dbReference type="InterPro" id="IPR005636">
    <property type="entry name" value="DTW"/>
</dbReference>
<dbReference type="PANTHER" id="PTHR21392">
    <property type="entry name" value="TRNA-URIDINE AMINOCARBOXYPROPYLTRANSFERASE 2"/>
    <property type="match status" value="1"/>
</dbReference>